<dbReference type="Proteomes" id="UP000032141">
    <property type="component" value="Chromosome C4"/>
</dbReference>
<reference evidence="1" key="2">
    <citation type="submission" date="2015-03" db="UniProtKB">
        <authorList>
            <consortium name="EnsemblPlants"/>
        </authorList>
    </citation>
    <scope>IDENTIFICATION</scope>
</reference>
<keyword evidence="2" id="KW-1185">Reference proteome</keyword>
<dbReference type="HOGENOM" id="CLU_145660_0_0_1"/>
<dbReference type="PANTHER" id="PTHR33240:SF8">
    <property type="entry name" value="OS03G0439900 PROTEIN"/>
    <property type="match status" value="1"/>
</dbReference>
<dbReference type="Gramene" id="Bo4g082280.1">
    <property type="protein sequence ID" value="Bo4g082280.1"/>
    <property type="gene ID" value="Bo4g082280"/>
</dbReference>
<organism evidence="1 2">
    <name type="scientific">Brassica oleracea var. oleracea</name>
    <dbReference type="NCBI Taxonomy" id="109376"/>
    <lineage>
        <taxon>Eukaryota</taxon>
        <taxon>Viridiplantae</taxon>
        <taxon>Streptophyta</taxon>
        <taxon>Embryophyta</taxon>
        <taxon>Tracheophyta</taxon>
        <taxon>Spermatophyta</taxon>
        <taxon>Magnoliopsida</taxon>
        <taxon>eudicotyledons</taxon>
        <taxon>Gunneridae</taxon>
        <taxon>Pentapetalae</taxon>
        <taxon>rosids</taxon>
        <taxon>malvids</taxon>
        <taxon>Brassicales</taxon>
        <taxon>Brassicaceae</taxon>
        <taxon>Brassiceae</taxon>
        <taxon>Brassica</taxon>
    </lineage>
</organism>
<accession>A0A0D3BUZ1</accession>
<evidence type="ECO:0000313" key="2">
    <source>
        <dbReference type="Proteomes" id="UP000032141"/>
    </source>
</evidence>
<proteinExistence type="predicted"/>
<dbReference type="eggNOG" id="KOG0017">
    <property type="taxonomic scope" value="Eukaryota"/>
</dbReference>
<name>A0A0D3BUZ1_BRAOL</name>
<dbReference type="OMA" id="THEMAAD"/>
<reference evidence="1 2" key="1">
    <citation type="journal article" date="2014" name="Genome Biol.">
        <title>Transcriptome and methylome profiling reveals relics of genome dominance in the mesopolyploid Brassica oleracea.</title>
        <authorList>
            <person name="Parkin I.A."/>
            <person name="Koh C."/>
            <person name="Tang H."/>
            <person name="Robinson S.J."/>
            <person name="Kagale S."/>
            <person name="Clarke W.E."/>
            <person name="Town C.D."/>
            <person name="Nixon J."/>
            <person name="Krishnakumar V."/>
            <person name="Bidwell S.L."/>
            <person name="Denoeud F."/>
            <person name="Belcram H."/>
            <person name="Links M.G."/>
            <person name="Just J."/>
            <person name="Clarke C."/>
            <person name="Bender T."/>
            <person name="Huebert T."/>
            <person name="Mason A.S."/>
            <person name="Pires J.C."/>
            <person name="Barker G."/>
            <person name="Moore J."/>
            <person name="Walley P.G."/>
            <person name="Manoli S."/>
            <person name="Batley J."/>
            <person name="Edwards D."/>
            <person name="Nelson M.N."/>
            <person name="Wang X."/>
            <person name="Paterson A.H."/>
            <person name="King G."/>
            <person name="Bancroft I."/>
            <person name="Chalhoub B."/>
            <person name="Sharpe A.G."/>
        </authorList>
    </citation>
    <scope>NUCLEOTIDE SEQUENCE</scope>
    <source>
        <strain evidence="1 2">cv. TO1000</strain>
    </source>
</reference>
<evidence type="ECO:0000313" key="1">
    <source>
        <dbReference type="EnsemblPlants" id="Bo4g082280.1"/>
    </source>
</evidence>
<dbReference type="EnsemblPlants" id="Bo4g082280.1">
    <property type="protein sequence ID" value="Bo4g082280.1"/>
    <property type="gene ID" value="Bo4g082280"/>
</dbReference>
<dbReference type="AlphaFoldDB" id="A0A0D3BUZ1"/>
<dbReference type="PANTHER" id="PTHR33240">
    <property type="entry name" value="OS08G0508500 PROTEIN"/>
    <property type="match status" value="1"/>
</dbReference>
<protein>
    <submittedName>
        <fullName evidence="1">Uncharacterized protein</fullName>
    </submittedName>
</protein>
<sequence>MSRCEHRLSLGSIKIPVMAKEVTKIVDFAVVDNPAIYNIIMGIPWINAMKAVLSTYHLSIKFPTPNGTAVIWGCQKQSRLCFLAEHKLRQTRNTPAATSPDSDTIPESIALPVENPTHEMAADLTKASTAEVTETTLSNE</sequence>